<evidence type="ECO:0000256" key="2">
    <source>
        <dbReference type="ARBA" id="ARBA00022679"/>
    </source>
</evidence>
<dbReference type="EMBL" id="BMOD01000008">
    <property type="protein sequence ID" value="GGJ38168.1"/>
    <property type="molecule type" value="Genomic_DNA"/>
</dbReference>
<comment type="similarity">
    <text evidence="1 8">Belongs to the cytidylate kinase family. Type 1 subfamily.</text>
</comment>
<dbReference type="InterPro" id="IPR011994">
    <property type="entry name" value="Cytidylate_kinase_dom"/>
</dbReference>
<evidence type="ECO:0000256" key="4">
    <source>
        <dbReference type="ARBA" id="ARBA00022777"/>
    </source>
</evidence>
<keyword evidence="5 8" id="KW-0067">ATP-binding</keyword>
<dbReference type="InterPro" id="IPR027417">
    <property type="entry name" value="P-loop_NTPase"/>
</dbReference>
<evidence type="ECO:0000256" key="5">
    <source>
        <dbReference type="ARBA" id="ARBA00022840"/>
    </source>
</evidence>
<proteinExistence type="inferred from homology"/>
<protein>
    <recommendedName>
        <fullName evidence="8">Cytidylate kinase</fullName>
        <shortName evidence="8">CK</shortName>
        <ecNumber evidence="8">2.7.4.25</ecNumber>
    </recommendedName>
    <alternativeName>
        <fullName evidence="8">Cytidine monophosphate kinase</fullName>
        <shortName evidence="8">CMP kinase</shortName>
    </alternativeName>
</protein>
<dbReference type="HAMAP" id="MF_00238">
    <property type="entry name" value="Cytidyl_kinase_type1"/>
    <property type="match status" value="1"/>
</dbReference>
<evidence type="ECO:0000259" key="9">
    <source>
        <dbReference type="Pfam" id="PF02224"/>
    </source>
</evidence>
<dbReference type="Pfam" id="PF02224">
    <property type="entry name" value="Cytidylate_kin"/>
    <property type="match status" value="1"/>
</dbReference>
<comment type="catalytic activity">
    <reaction evidence="7 8">
        <text>CMP + ATP = CDP + ADP</text>
        <dbReference type="Rhea" id="RHEA:11600"/>
        <dbReference type="ChEBI" id="CHEBI:30616"/>
        <dbReference type="ChEBI" id="CHEBI:58069"/>
        <dbReference type="ChEBI" id="CHEBI:60377"/>
        <dbReference type="ChEBI" id="CHEBI:456216"/>
        <dbReference type="EC" id="2.7.4.25"/>
    </reaction>
</comment>
<keyword evidence="3 8" id="KW-0547">Nucleotide-binding</keyword>
<dbReference type="RefSeq" id="WP_308425016.1">
    <property type="nucleotide sequence ID" value="NZ_BMOD01000008.1"/>
</dbReference>
<keyword evidence="2 8" id="KW-0808">Transferase</keyword>
<feature type="binding site" evidence="8">
    <location>
        <begin position="9"/>
        <end position="17"/>
    </location>
    <ligand>
        <name>ATP</name>
        <dbReference type="ChEBI" id="CHEBI:30616"/>
    </ligand>
</feature>
<evidence type="ECO:0000256" key="3">
    <source>
        <dbReference type="ARBA" id="ARBA00022741"/>
    </source>
</evidence>
<keyword evidence="4 8" id="KW-0418">Kinase</keyword>
<dbReference type="SUPFAM" id="SSF52540">
    <property type="entry name" value="P-loop containing nucleoside triphosphate hydrolases"/>
    <property type="match status" value="1"/>
</dbReference>
<dbReference type="Proteomes" id="UP000632222">
    <property type="component" value="Unassembled WGS sequence"/>
</dbReference>
<evidence type="ECO:0000313" key="10">
    <source>
        <dbReference type="EMBL" id="GGJ38168.1"/>
    </source>
</evidence>
<gene>
    <name evidence="8 10" type="primary">cmk</name>
    <name evidence="10" type="ORF">GCM10008938_25390</name>
</gene>
<dbReference type="CDD" id="cd02020">
    <property type="entry name" value="CMPK"/>
    <property type="match status" value="1"/>
</dbReference>
<keyword evidence="8" id="KW-0963">Cytoplasm</keyword>
<keyword evidence="11" id="KW-1185">Reference proteome</keyword>
<evidence type="ECO:0000256" key="7">
    <source>
        <dbReference type="ARBA" id="ARBA00048478"/>
    </source>
</evidence>
<dbReference type="Gene3D" id="3.40.50.300">
    <property type="entry name" value="P-loop containing nucleotide triphosphate hydrolases"/>
    <property type="match status" value="1"/>
</dbReference>
<evidence type="ECO:0000313" key="11">
    <source>
        <dbReference type="Proteomes" id="UP000632222"/>
    </source>
</evidence>
<dbReference type="InterPro" id="IPR003136">
    <property type="entry name" value="Cytidylate_kin"/>
</dbReference>
<reference evidence="11" key="1">
    <citation type="journal article" date="2019" name="Int. J. Syst. Evol. Microbiol.">
        <title>The Global Catalogue of Microorganisms (GCM) 10K type strain sequencing project: providing services to taxonomists for standard genome sequencing and annotation.</title>
        <authorList>
            <consortium name="The Broad Institute Genomics Platform"/>
            <consortium name="The Broad Institute Genome Sequencing Center for Infectious Disease"/>
            <person name="Wu L."/>
            <person name="Ma J."/>
        </authorList>
    </citation>
    <scope>NUCLEOTIDE SEQUENCE [LARGE SCALE GENOMIC DNA]</scope>
    <source>
        <strain evidence="11">JCM 14370</strain>
    </source>
</reference>
<comment type="subcellular location">
    <subcellularLocation>
        <location evidence="8">Cytoplasm</location>
    </subcellularLocation>
</comment>
<comment type="catalytic activity">
    <reaction evidence="6 8">
        <text>dCMP + ATP = dCDP + ADP</text>
        <dbReference type="Rhea" id="RHEA:25094"/>
        <dbReference type="ChEBI" id="CHEBI:30616"/>
        <dbReference type="ChEBI" id="CHEBI:57566"/>
        <dbReference type="ChEBI" id="CHEBI:58593"/>
        <dbReference type="ChEBI" id="CHEBI:456216"/>
        <dbReference type="EC" id="2.7.4.25"/>
    </reaction>
</comment>
<feature type="domain" description="Cytidylate kinase" evidence="9">
    <location>
        <begin position="5"/>
        <end position="204"/>
    </location>
</feature>
<dbReference type="NCBIfam" id="TIGR00017">
    <property type="entry name" value="cmk"/>
    <property type="match status" value="1"/>
</dbReference>
<evidence type="ECO:0000256" key="1">
    <source>
        <dbReference type="ARBA" id="ARBA00009427"/>
    </source>
</evidence>
<evidence type="ECO:0000256" key="8">
    <source>
        <dbReference type="HAMAP-Rule" id="MF_00238"/>
    </source>
</evidence>
<name>A0ABQ2D080_9DEIO</name>
<comment type="caution">
    <text evidence="10">The sequence shown here is derived from an EMBL/GenBank/DDBJ whole genome shotgun (WGS) entry which is preliminary data.</text>
</comment>
<organism evidence="10 11">
    <name type="scientific">Deinococcus roseus</name>
    <dbReference type="NCBI Taxonomy" id="392414"/>
    <lineage>
        <taxon>Bacteria</taxon>
        <taxon>Thermotogati</taxon>
        <taxon>Deinococcota</taxon>
        <taxon>Deinococci</taxon>
        <taxon>Deinococcales</taxon>
        <taxon>Deinococcaceae</taxon>
        <taxon>Deinococcus</taxon>
    </lineage>
</organism>
<evidence type="ECO:0000256" key="6">
    <source>
        <dbReference type="ARBA" id="ARBA00047615"/>
    </source>
</evidence>
<sequence length="215" mass="24213">MTVIITIDGIAASGKSSVASRVASKLKVPYISSGYLYRAVTYLVYVTQTDPADQDAIVAVLQTHPLTLIPRPEENEVWQGEENYTPFLHTTEVDLTVSEIAQHPKVRTWVTEQLKDLPPPFVAEGRDMGTAVFPHARHKFYLIASPRVRAQRRAKERPEDLESIQAALEMRDREDRVQSRPAEDAHVVETSDMTLEQVVEHILKGVYLDSHSLDV</sequence>
<dbReference type="EC" id="2.7.4.25" evidence="8"/>
<accession>A0ABQ2D080</accession>
<dbReference type="GO" id="GO:0016301">
    <property type="term" value="F:kinase activity"/>
    <property type="evidence" value="ECO:0007669"/>
    <property type="project" value="UniProtKB-KW"/>
</dbReference>